<dbReference type="Proteomes" id="UP001302316">
    <property type="component" value="Unassembled WGS sequence"/>
</dbReference>
<evidence type="ECO:0000313" key="4">
    <source>
        <dbReference type="EMBL" id="MEA5445479.1"/>
    </source>
</evidence>
<reference evidence="4 5" key="1">
    <citation type="submission" date="2023-12" db="EMBL/GenBank/DDBJ databases">
        <title>Whole-genome sequencing of halo(alkali)philic microorganisms from hypersaline lakes.</title>
        <authorList>
            <person name="Sorokin D.Y."/>
            <person name="Merkel A.Y."/>
            <person name="Messina E."/>
            <person name="Yakimov M."/>
        </authorList>
    </citation>
    <scope>NUCLEOTIDE SEQUENCE [LARGE SCALE GENOMIC DNA]</scope>
    <source>
        <strain evidence="4 5">AB-CW1</strain>
    </source>
</reference>
<dbReference type="PANTHER" id="PTHR33540">
    <property type="entry name" value="TRNA THREONYLCARBAMOYLADENOSINE BIOSYNTHESIS PROTEIN TSAE"/>
    <property type="match status" value="1"/>
</dbReference>
<feature type="domain" description="Aminoglycoside phosphotransferase" evidence="3">
    <location>
        <begin position="25"/>
        <end position="250"/>
    </location>
</feature>
<evidence type="ECO:0000256" key="1">
    <source>
        <dbReference type="ARBA" id="ARBA00022741"/>
    </source>
</evidence>
<gene>
    <name evidence="4" type="ORF">VCB98_06575</name>
</gene>
<dbReference type="Gene3D" id="3.90.1200.10">
    <property type="match status" value="1"/>
</dbReference>
<dbReference type="SUPFAM" id="SSF56112">
    <property type="entry name" value="Protein kinase-like (PK-like)"/>
    <property type="match status" value="1"/>
</dbReference>
<keyword evidence="5" id="KW-1185">Reference proteome</keyword>
<dbReference type="EMBL" id="JAYGII010000010">
    <property type="protein sequence ID" value="MEA5445479.1"/>
    <property type="molecule type" value="Genomic_DNA"/>
</dbReference>
<dbReference type="Pfam" id="PF01636">
    <property type="entry name" value="APH"/>
    <property type="match status" value="1"/>
</dbReference>
<evidence type="ECO:0000259" key="3">
    <source>
        <dbReference type="Pfam" id="PF01636"/>
    </source>
</evidence>
<sequence length="337" mass="37630">MSEDSRLVALRHWLQAGCPDAEIELRPASADASFRRYFRVSGLGPQTLIAMDAPPEQERLGPFIDVAGRLAAAGLRVPEVLRQDLRQGFLLLTDLGRQTFLEAFAHEDPAAMVESALPVLVRMQAATDPSGLPVYDQALLQRELSLFPDWYLARERGLSLSAREEKALADWFDRLCERGLAQPRVFVHRDFMPRNLMVGGAEPGMEPGVIDFQDAVLGPVSYDPVCLYMDAFHSFPESTVTAGLGRYHELARAAGIPVPEALDEFLRDACWMGVQRHLKVIGIFARIAHRDGKPHYLSDVPRFFDYLERAALFDRELRPLVELISPWRPPASAEAAG</sequence>
<dbReference type="Gene3D" id="3.30.200.20">
    <property type="entry name" value="Phosphorylase Kinase, domain 1"/>
    <property type="match status" value="1"/>
</dbReference>
<dbReference type="PANTHER" id="PTHR33540:SF1">
    <property type="entry name" value="N-ACETYLMURAMATE_N-ACETYLGLUCOSAMINE KINASE"/>
    <property type="match status" value="1"/>
</dbReference>
<evidence type="ECO:0000313" key="5">
    <source>
        <dbReference type="Proteomes" id="UP001302316"/>
    </source>
</evidence>
<keyword evidence="2" id="KW-0067">ATP-binding</keyword>
<name>A0AAP6JI56_9GAMM</name>
<protein>
    <submittedName>
        <fullName evidence="4">Phosphotransferase</fullName>
    </submittedName>
</protein>
<dbReference type="GO" id="GO:0005524">
    <property type="term" value="F:ATP binding"/>
    <property type="evidence" value="ECO:0007669"/>
    <property type="project" value="UniProtKB-KW"/>
</dbReference>
<dbReference type="InterPro" id="IPR002575">
    <property type="entry name" value="Aminoglycoside_PTrfase"/>
</dbReference>
<keyword evidence="1" id="KW-0547">Nucleotide-binding</keyword>
<comment type="caution">
    <text evidence="4">The sequence shown here is derived from an EMBL/GenBank/DDBJ whole genome shotgun (WGS) entry which is preliminary data.</text>
</comment>
<dbReference type="RefSeq" id="WP_346051105.1">
    <property type="nucleotide sequence ID" value="NZ_JAYGII010000010.1"/>
</dbReference>
<evidence type="ECO:0000256" key="2">
    <source>
        <dbReference type="ARBA" id="ARBA00022840"/>
    </source>
</evidence>
<accession>A0AAP6JI56</accession>
<proteinExistence type="predicted"/>
<dbReference type="InterPro" id="IPR011009">
    <property type="entry name" value="Kinase-like_dom_sf"/>
</dbReference>
<dbReference type="AlphaFoldDB" id="A0AAP6JI56"/>
<organism evidence="4 5">
    <name type="scientific">Natronospira elongata</name>
    <dbReference type="NCBI Taxonomy" id="3110268"/>
    <lineage>
        <taxon>Bacteria</taxon>
        <taxon>Pseudomonadati</taxon>
        <taxon>Pseudomonadota</taxon>
        <taxon>Gammaproteobacteria</taxon>
        <taxon>Natronospirales</taxon>
        <taxon>Natronospiraceae</taxon>
        <taxon>Natronospira</taxon>
    </lineage>
</organism>